<reference evidence="4" key="2">
    <citation type="submission" date="2025-08" db="UniProtKB">
        <authorList>
            <consortium name="RefSeq"/>
        </authorList>
    </citation>
    <scope>IDENTIFICATION</scope>
    <source>
        <tissue evidence="4">Leaf</tissue>
    </source>
</reference>
<evidence type="ECO:0000259" key="2">
    <source>
        <dbReference type="Pfam" id="PF10551"/>
    </source>
</evidence>
<accession>A0A6P8D118</accession>
<gene>
    <name evidence="4" type="primary">LOC116200651</name>
</gene>
<feature type="domain" description="MULE transposase" evidence="2">
    <location>
        <begin position="155"/>
        <end position="238"/>
    </location>
</feature>
<dbReference type="OrthoDB" id="1303499at2759"/>
<feature type="compositionally biased region" description="Low complexity" evidence="1">
    <location>
        <begin position="523"/>
        <end position="535"/>
    </location>
</feature>
<feature type="region of interest" description="Disordered" evidence="1">
    <location>
        <begin position="423"/>
        <end position="552"/>
    </location>
</feature>
<feature type="compositionally biased region" description="Basic residues" evidence="1">
    <location>
        <begin position="456"/>
        <end position="478"/>
    </location>
</feature>
<feature type="compositionally biased region" description="Polar residues" evidence="1">
    <location>
        <begin position="543"/>
        <end position="552"/>
    </location>
</feature>
<dbReference type="PANTHER" id="PTHR31973">
    <property type="entry name" value="POLYPROTEIN, PUTATIVE-RELATED"/>
    <property type="match status" value="1"/>
</dbReference>
<dbReference type="RefSeq" id="XP_031387336.1">
    <property type="nucleotide sequence ID" value="XM_031531476.1"/>
</dbReference>
<dbReference type="Pfam" id="PF10551">
    <property type="entry name" value="MULE"/>
    <property type="match status" value="1"/>
</dbReference>
<keyword evidence="3" id="KW-1185">Reference proteome</keyword>
<dbReference type="GeneID" id="116200651"/>
<reference evidence="3" key="1">
    <citation type="journal article" date="2020" name="Plant Biotechnol. J.">
        <title>The pomegranate (Punica granatum L.) draft genome dissects genetic divergence between soft- and hard-seeded cultivars.</title>
        <authorList>
            <person name="Luo X."/>
            <person name="Li H."/>
            <person name="Wu Z."/>
            <person name="Yao W."/>
            <person name="Zhao P."/>
            <person name="Cao D."/>
            <person name="Yu H."/>
            <person name="Li K."/>
            <person name="Poudel K."/>
            <person name="Zhao D."/>
            <person name="Zhang F."/>
            <person name="Xia X."/>
            <person name="Chen L."/>
            <person name="Wang Q."/>
            <person name="Jing D."/>
            <person name="Cao S."/>
        </authorList>
    </citation>
    <scope>NUCLEOTIDE SEQUENCE [LARGE SCALE GENOMIC DNA]</scope>
    <source>
        <strain evidence="3">cv. Tunisia</strain>
    </source>
</reference>
<dbReference type="PANTHER" id="PTHR31973:SF187">
    <property type="entry name" value="MUTATOR TRANSPOSASE MUDRA PROTEIN"/>
    <property type="match status" value="1"/>
</dbReference>
<organism evidence="3 4">
    <name type="scientific">Punica granatum</name>
    <name type="common">Pomegranate</name>
    <dbReference type="NCBI Taxonomy" id="22663"/>
    <lineage>
        <taxon>Eukaryota</taxon>
        <taxon>Viridiplantae</taxon>
        <taxon>Streptophyta</taxon>
        <taxon>Embryophyta</taxon>
        <taxon>Tracheophyta</taxon>
        <taxon>Spermatophyta</taxon>
        <taxon>Magnoliopsida</taxon>
        <taxon>eudicotyledons</taxon>
        <taxon>Gunneridae</taxon>
        <taxon>Pentapetalae</taxon>
        <taxon>rosids</taxon>
        <taxon>malvids</taxon>
        <taxon>Myrtales</taxon>
        <taxon>Lythraceae</taxon>
        <taxon>Punica</taxon>
    </lineage>
</organism>
<dbReference type="AlphaFoldDB" id="A0A6P8D118"/>
<evidence type="ECO:0000313" key="4">
    <source>
        <dbReference type="RefSeq" id="XP_031387336.1"/>
    </source>
</evidence>
<evidence type="ECO:0000256" key="1">
    <source>
        <dbReference type="SAM" id="MobiDB-lite"/>
    </source>
</evidence>
<dbReference type="Proteomes" id="UP000515151">
    <property type="component" value="Chromosome 3"/>
</dbReference>
<feature type="compositionally biased region" description="Basic residues" evidence="1">
    <location>
        <begin position="434"/>
        <end position="448"/>
    </location>
</feature>
<evidence type="ECO:0000313" key="3">
    <source>
        <dbReference type="Proteomes" id="UP000515151"/>
    </source>
</evidence>
<protein>
    <submittedName>
        <fullName evidence="4">Uncharacterized protein LOC116200651</fullName>
    </submittedName>
</protein>
<dbReference type="InterPro" id="IPR018289">
    <property type="entry name" value="MULE_transposase_dom"/>
</dbReference>
<name>A0A6P8D118_PUNGR</name>
<proteinExistence type="predicted"/>
<sequence>MIRDRKMIRKKNGIKKRKVIRKRKVEAKEYKEEMQGSTTDGIYRGRATFSSAAASATAGTAAGASTSDANLEEEYKVKMNDAMVSRALKLAHEICEGQEKKQYAKLRDYANELLKRNPRSTIGLQCTPYTHEFLRVYICLEACKMGFLTGCRPLIGLDGYFLKEYYGGQLLSAVSHDGNNSFYVIAYGIVNVENKENWIWFLENLVNDLGDPVEKGFAFISDRQKKFSNTLEYERVFSACAKATTQRHFAESMMVFDKLNKDATKWLNDIHVDRWNRSAVDTVCKNQAVTSNMCEQFSGAILKYRGKPIITMLEGVRMYITSKMVKTQALIAKSQGPLCKQVQMKLDKLHQKAIYWTPHWSGDLNTTKFEELSSIPCEHAIACISHNGEKTEKFVHCWLTKETNDKIYSNYINPVAGEGFSETIGFDPTQPPIVKKKLRKPKTKRKKAPEKDSNPHKMKRKLGPPRCSRCKQVGHKKTSCNDNLGDGDTVAAANETRQFDVPIDGANEETKASQVPGDGGSVAAGDNANDAPAAAQDRHFGSIPSQPELQSA</sequence>